<keyword evidence="1" id="KW-0732">Signal</keyword>
<gene>
    <name evidence="2" type="ORF">CALMAC_LOCUS14612</name>
</gene>
<dbReference type="AlphaFoldDB" id="A0A653D5R0"/>
<dbReference type="EMBL" id="CAACVG010010277">
    <property type="protein sequence ID" value="VEN55435.1"/>
    <property type="molecule type" value="Genomic_DNA"/>
</dbReference>
<dbReference type="Proteomes" id="UP000410492">
    <property type="component" value="Unassembled WGS sequence"/>
</dbReference>
<evidence type="ECO:0000313" key="2">
    <source>
        <dbReference type="EMBL" id="VEN55435.1"/>
    </source>
</evidence>
<feature type="signal peptide" evidence="1">
    <location>
        <begin position="1"/>
        <end position="23"/>
    </location>
</feature>
<name>A0A653D5R0_CALMS</name>
<proteinExistence type="predicted"/>
<organism evidence="2 3">
    <name type="scientific">Callosobruchus maculatus</name>
    <name type="common">Southern cowpea weevil</name>
    <name type="synonym">Pulse bruchid</name>
    <dbReference type="NCBI Taxonomy" id="64391"/>
    <lineage>
        <taxon>Eukaryota</taxon>
        <taxon>Metazoa</taxon>
        <taxon>Ecdysozoa</taxon>
        <taxon>Arthropoda</taxon>
        <taxon>Hexapoda</taxon>
        <taxon>Insecta</taxon>
        <taxon>Pterygota</taxon>
        <taxon>Neoptera</taxon>
        <taxon>Endopterygota</taxon>
        <taxon>Coleoptera</taxon>
        <taxon>Polyphaga</taxon>
        <taxon>Cucujiformia</taxon>
        <taxon>Chrysomeloidea</taxon>
        <taxon>Chrysomelidae</taxon>
        <taxon>Bruchinae</taxon>
        <taxon>Bruchini</taxon>
        <taxon>Callosobruchus</taxon>
    </lineage>
</organism>
<keyword evidence="3" id="KW-1185">Reference proteome</keyword>
<feature type="chain" id="PRO_5025063459" description="Secreted protein" evidence="1">
    <location>
        <begin position="24"/>
        <end position="76"/>
    </location>
</feature>
<sequence>MMLSRRPLFLHTRLVICWTYVVPNAVDQLIIIGTKSSTRLGDKLLSGIKQPLPQSRKFSWRNTHLTYGLTSKTRSS</sequence>
<reference evidence="2 3" key="1">
    <citation type="submission" date="2019-01" db="EMBL/GenBank/DDBJ databases">
        <authorList>
            <person name="Sayadi A."/>
        </authorList>
    </citation>
    <scope>NUCLEOTIDE SEQUENCE [LARGE SCALE GENOMIC DNA]</scope>
</reference>
<accession>A0A653D5R0</accession>
<evidence type="ECO:0008006" key="4">
    <source>
        <dbReference type="Google" id="ProtNLM"/>
    </source>
</evidence>
<evidence type="ECO:0000313" key="3">
    <source>
        <dbReference type="Proteomes" id="UP000410492"/>
    </source>
</evidence>
<evidence type="ECO:0000256" key="1">
    <source>
        <dbReference type="SAM" id="SignalP"/>
    </source>
</evidence>
<protein>
    <recommendedName>
        <fullName evidence="4">Secreted protein</fullName>
    </recommendedName>
</protein>